<accession>A0A8J5TNK5</accession>
<evidence type="ECO:0000256" key="1">
    <source>
        <dbReference type="SAM" id="MobiDB-lite"/>
    </source>
</evidence>
<proteinExistence type="predicted"/>
<dbReference type="AlphaFoldDB" id="A0A8J5TNK5"/>
<keyword evidence="3" id="KW-1185">Reference proteome</keyword>
<evidence type="ECO:0000313" key="3">
    <source>
        <dbReference type="Proteomes" id="UP000747542"/>
    </source>
</evidence>
<feature type="region of interest" description="Disordered" evidence="1">
    <location>
        <begin position="25"/>
        <end position="48"/>
    </location>
</feature>
<evidence type="ECO:0000313" key="2">
    <source>
        <dbReference type="EMBL" id="KAG7176013.1"/>
    </source>
</evidence>
<protein>
    <submittedName>
        <fullName evidence="2">Putative CDGSH iron-sulfur domain-containing protein 3-like</fullName>
    </submittedName>
</protein>
<dbReference type="Proteomes" id="UP000747542">
    <property type="component" value="Unassembled WGS sequence"/>
</dbReference>
<sequence length="80" mass="9064">MFTLRSFIRLPAIVSTRPISSSVVTYATTPPQDSPGQQKQEEPVEEWKQKGRINAKKSMKVNLVGGKRYMWCACGYSKNQ</sequence>
<feature type="non-terminal residue" evidence="2">
    <location>
        <position position="1"/>
    </location>
</feature>
<feature type="compositionally biased region" description="Polar residues" evidence="1">
    <location>
        <begin position="25"/>
        <end position="38"/>
    </location>
</feature>
<name>A0A8J5TNK5_HOMAM</name>
<gene>
    <name evidence="2" type="ORF">Hamer_G016976</name>
</gene>
<comment type="caution">
    <text evidence="2">The sequence shown here is derived from an EMBL/GenBank/DDBJ whole genome shotgun (WGS) entry which is preliminary data.</text>
</comment>
<organism evidence="2 3">
    <name type="scientific">Homarus americanus</name>
    <name type="common">American lobster</name>
    <dbReference type="NCBI Taxonomy" id="6706"/>
    <lineage>
        <taxon>Eukaryota</taxon>
        <taxon>Metazoa</taxon>
        <taxon>Ecdysozoa</taxon>
        <taxon>Arthropoda</taxon>
        <taxon>Crustacea</taxon>
        <taxon>Multicrustacea</taxon>
        <taxon>Malacostraca</taxon>
        <taxon>Eumalacostraca</taxon>
        <taxon>Eucarida</taxon>
        <taxon>Decapoda</taxon>
        <taxon>Pleocyemata</taxon>
        <taxon>Astacidea</taxon>
        <taxon>Nephropoidea</taxon>
        <taxon>Nephropidae</taxon>
        <taxon>Homarus</taxon>
    </lineage>
</organism>
<dbReference type="EMBL" id="JAHLQT010004419">
    <property type="protein sequence ID" value="KAG7176013.1"/>
    <property type="molecule type" value="Genomic_DNA"/>
</dbReference>
<reference evidence="2" key="1">
    <citation type="journal article" date="2021" name="Sci. Adv.">
        <title>The American lobster genome reveals insights on longevity, neural, and immune adaptations.</title>
        <authorList>
            <person name="Polinski J.M."/>
            <person name="Zimin A.V."/>
            <person name="Clark K.F."/>
            <person name="Kohn A.B."/>
            <person name="Sadowski N."/>
            <person name="Timp W."/>
            <person name="Ptitsyn A."/>
            <person name="Khanna P."/>
            <person name="Romanova D.Y."/>
            <person name="Williams P."/>
            <person name="Greenwood S.J."/>
            <person name="Moroz L.L."/>
            <person name="Walt D.R."/>
            <person name="Bodnar A.G."/>
        </authorList>
    </citation>
    <scope>NUCLEOTIDE SEQUENCE</scope>
    <source>
        <strain evidence="2">GMGI-L3</strain>
    </source>
</reference>
<feature type="compositionally biased region" description="Basic and acidic residues" evidence="1">
    <location>
        <begin position="39"/>
        <end position="48"/>
    </location>
</feature>